<evidence type="ECO:0000313" key="4">
    <source>
        <dbReference type="EMBL" id="SMB83090.1"/>
    </source>
</evidence>
<proteinExistence type="predicted"/>
<keyword evidence="2" id="KW-0472">Membrane</keyword>
<feature type="domain" description="Sporulation membrane protein YtrI C-terminal" evidence="3">
    <location>
        <begin position="76"/>
        <end position="157"/>
    </location>
</feature>
<accession>A0A1W1UPV3</accession>
<evidence type="ECO:0000313" key="5">
    <source>
        <dbReference type="Proteomes" id="UP000192731"/>
    </source>
</evidence>
<evidence type="ECO:0000256" key="1">
    <source>
        <dbReference type="SAM" id="Coils"/>
    </source>
</evidence>
<dbReference type="InterPro" id="IPR058620">
    <property type="entry name" value="YtrI_C"/>
</dbReference>
<dbReference type="STRING" id="656914.SAMN00017405_1000"/>
<evidence type="ECO:0000259" key="3">
    <source>
        <dbReference type="Pfam" id="PF26347"/>
    </source>
</evidence>
<dbReference type="Pfam" id="PF26347">
    <property type="entry name" value="YtrI_sporulation"/>
    <property type="match status" value="1"/>
</dbReference>
<feature type="coiled-coil region" evidence="1">
    <location>
        <begin position="37"/>
        <end position="64"/>
    </location>
</feature>
<protein>
    <recommendedName>
        <fullName evidence="3">Sporulation membrane protein YtrI C-terminal domain-containing protein</fullName>
    </recommendedName>
</protein>
<sequence length="169" mass="19628">MKNTFFLNASFSQIMAAWIIGILIGAALTSLAIGYHLDNINNQNQILEGKLLEKEGQMKILEDKVSNTKRWLIVEEIIIELELTKREFPDKESLHCEIEQQIREMVNNIRGKKVKDLDPQVLWNIIEKRNVSLKGHSFTLEVRGLLISEKLTYYVFAKFNEPKQPIENM</sequence>
<dbReference type="RefSeq" id="WP_084052246.1">
    <property type="nucleotide sequence ID" value="NZ_FWWT01000008.1"/>
</dbReference>
<gene>
    <name evidence="4" type="ORF">SAMN00017405_1000</name>
</gene>
<keyword evidence="2" id="KW-1133">Transmembrane helix</keyword>
<dbReference type="EMBL" id="FWWT01000008">
    <property type="protein sequence ID" value="SMB83090.1"/>
    <property type="molecule type" value="Genomic_DNA"/>
</dbReference>
<dbReference type="Proteomes" id="UP000192731">
    <property type="component" value="Unassembled WGS sequence"/>
</dbReference>
<keyword evidence="5" id="KW-1185">Reference proteome</keyword>
<feature type="transmembrane region" description="Helical" evidence="2">
    <location>
        <begin position="15"/>
        <end position="37"/>
    </location>
</feature>
<reference evidence="4 5" key="1">
    <citation type="submission" date="2017-04" db="EMBL/GenBank/DDBJ databases">
        <authorList>
            <person name="Afonso C.L."/>
            <person name="Miller P.J."/>
            <person name="Scott M.A."/>
            <person name="Spackman E."/>
            <person name="Goraichik I."/>
            <person name="Dimitrov K.M."/>
            <person name="Suarez D.L."/>
            <person name="Swayne D.E."/>
        </authorList>
    </citation>
    <scope>NUCLEOTIDE SEQUENCE [LARGE SCALE GENOMIC DNA]</scope>
    <source>
        <strain evidence="4 5">DSM 11270</strain>
    </source>
</reference>
<name>A0A1W1UPV3_DESTI</name>
<evidence type="ECO:0000256" key="2">
    <source>
        <dbReference type="SAM" id="Phobius"/>
    </source>
</evidence>
<keyword evidence="2" id="KW-0812">Transmembrane</keyword>
<organism evidence="4 5">
    <name type="scientific">Desulfonispora thiosulfatigenes DSM 11270</name>
    <dbReference type="NCBI Taxonomy" id="656914"/>
    <lineage>
        <taxon>Bacteria</taxon>
        <taxon>Bacillati</taxon>
        <taxon>Bacillota</taxon>
        <taxon>Clostridia</taxon>
        <taxon>Eubacteriales</taxon>
        <taxon>Peptococcaceae</taxon>
        <taxon>Desulfonispora</taxon>
    </lineage>
</organism>
<keyword evidence="1" id="KW-0175">Coiled coil</keyword>
<dbReference type="AlphaFoldDB" id="A0A1W1UPV3"/>